<keyword evidence="2" id="KW-1185">Reference proteome</keyword>
<accession>Q0RSC4</accession>
<protein>
    <submittedName>
        <fullName evidence="1">Uncharacterized protein</fullName>
    </submittedName>
</protein>
<evidence type="ECO:0000313" key="2">
    <source>
        <dbReference type="Proteomes" id="UP000000657"/>
    </source>
</evidence>
<dbReference type="HOGENOM" id="CLU_392204_0_0_11"/>
<evidence type="ECO:0000313" key="1">
    <source>
        <dbReference type="EMBL" id="CAJ59540.1"/>
    </source>
</evidence>
<reference evidence="1 2" key="1">
    <citation type="journal article" date="2007" name="Genome Res.">
        <title>Genome characteristics of facultatively symbiotic Frankia sp. strains reflect host range and host plant biogeography.</title>
        <authorList>
            <person name="Normand P."/>
            <person name="Lapierre P."/>
            <person name="Tisa L.S."/>
            <person name="Gogarten J.P."/>
            <person name="Alloisio N."/>
            <person name="Bagnarol E."/>
            <person name="Bassi C.A."/>
            <person name="Berry A.M."/>
            <person name="Bickhart D.M."/>
            <person name="Choisne N."/>
            <person name="Couloux A."/>
            <person name="Cournoyer B."/>
            <person name="Cruveiller S."/>
            <person name="Daubin V."/>
            <person name="Demange N."/>
            <person name="Francino M.P."/>
            <person name="Goltsman E."/>
            <person name="Huang Y."/>
            <person name="Kopp O.R."/>
            <person name="Labarre L."/>
            <person name="Lapidus A."/>
            <person name="Lavire C."/>
            <person name="Marechal J."/>
            <person name="Martinez M."/>
            <person name="Mastronunzio J.E."/>
            <person name="Mullin B.C."/>
            <person name="Niemann J."/>
            <person name="Pujic P."/>
            <person name="Rawnsley T."/>
            <person name="Rouy Z."/>
            <person name="Schenowitz C."/>
            <person name="Sellstedt A."/>
            <person name="Tavares F."/>
            <person name="Tomkins J.P."/>
            <person name="Vallenet D."/>
            <person name="Valverde C."/>
            <person name="Wall L.G."/>
            <person name="Wang Y."/>
            <person name="Medigue C."/>
            <person name="Benson D.R."/>
        </authorList>
    </citation>
    <scope>NUCLEOTIDE SEQUENCE [LARGE SCALE GENOMIC DNA]</scope>
    <source>
        <strain evidence="2">DSM 45986 / CECT 9034 / ACN14a</strain>
    </source>
</reference>
<dbReference type="KEGG" id="fal:FRAAL0872"/>
<sequence>MPEGRSAYVADTGGWEVGSGSTRTFDEFCESFEISSFRGNDTAAFGIPGRAAVDFFVPPVLVEKENEEYPPVTLVSARGAAGKSMAAVEIAARLDAPLWRLELDKAVSATSLEYALGQYLGSHDVRSRLDKDRHQFIVVDSLDEARARVSGVSWTEFIESLGLLAEHGLRYVLFGRERTLEDVWVGLCDLNLRVAWWEISHFAAPQCAEYIDGVVQKRDPEATCSSFEYRAARDALVASLRSAAEGPHAGAFVGYPPVLDAVAAMLIKRPNLLSIRQQFEPDGLPAEGRIELLQRILGGLLERDQTKISSMAVEIGVDPKLTYRPHEQTRWLCHFLEGADPPDLAYIASATARQDYVKRISTFASEHPFRTENKWASPVFESYVASVEFDNSVFSPARLVEIGDTSGLLLDFVGGQSDLLITETQFAALHASIIASESIRSMTNTSIKQELDGTFDGMFAIDRGGEPARVTNFKLIPDSADVLEILGPLAELSVRSQGAVVIKGKPQGTVLGPDLFIHAGAVRFEGPALEFARRSEVDSAGGESEPSVVIEARDSLQLPPSSTQLPATSELEFRVSSEMKLHYPWFEYRVELVDEEAPDKKVVRFLNKLMNLTRAHGHSGERGTYIKKFEGRQPFPPAEFSAALAALVAADVVRIEGELIFLRNEWERYRYSGKALQGQRQLSDVISAWGPVIYAIEQSVWGR</sequence>
<dbReference type="EMBL" id="CT573213">
    <property type="protein sequence ID" value="CAJ59540.1"/>
    <property type="molecule type" value="Genomic_DNA"/>
</dbReference>
<gene>
    <name evidence="1" type="ordered locus">FRAAL0872</name>
</gene>
<organism evidence="1 2">
    <name type="scientific">Frankia alni (strain DSM 45986 / CECT 9034 / ACN14a)</name>
    <dbReference type="NCBI Taxonomy" id="326424"/>
    <lineage>
        <taxon>Bacteria</taxon>
        <taxon>Bacillati</taxon>
        <taxon>Actinomycetota</taxon>
        <taxon>Actinomycetes</taxon>
        <taxon>Frankiales</taxon>
        <taxon>Frankiaceae</taxon>
        <taxon>Frankia</taxon>
    </lineage>
</organism>
<proteinExistence type="predicted"/>
<dbReference type="Proteomes" id="UP000000657">
    <property type="component" value="Chromosome"/>
</dbReference>
<name>Q0RSC4_FRAAA</name>
<dbReference type="AlphaFoldDB" id="Q0RSC4"/>